<feature type="domain" description="Glycosyltransferase RgtA/B/C/D-like" evidence="2">
    <location>
        <begin position="144"/>
        <end position="289"/>
    </location>
</feature>
<feature type="transmembrane region" description="Helical" evidence="1">
    <location>
        <begin position="189"/>
        <end position="205"/>
    </location>
</feature>
<feature type="transmembrane region" description="Helical" evidence="1">
    <location>
        <begin position="434"/>
        <end position="455"/>
    </location>
</feature>
<keyword evidence="1" id="KW-1133">Transmembrane helix</keyword>
<reference evidence="3 4" key="1">
    <citation type="submission" date="2020-01" db="EMBL/GenBank/DDBJ databases">
        <title>Polyphasic characterisation and genomic insights into a novel alkali tolerant bacterium VR-M41.</title>
        <authorList>
            <person name="Vemuluri V.R."/>
        </authorList>
    </citation>
    <scope>NUCLEOTIDE SEQUENCE [LARGE SCALE GENOMIC DNA]</scope>
    <source>
        <strain evidence="3 4">VR-M41</strain>
    </source>
</reference>
<feature type="transmembrane region" description="Helical" evidence="1">
    <location>
        <begin position="487"/>
        <end position="503"/>
    </location>
</feature>
<feature type="transmembrane region" description="Helical" evidence="1">
    <location>
        <begin position="249"/>
        <end position="269"/>
    </location>
</feature>
<evidence type="ECO:0000313" key="3">
    <source>
        <dbReference type="EMBL" id="NGZ75237.1"/>
    </source>
</evidence>
<feature type="transmembrane region" description="Helical" evidence="1">
    <location>
        <begin position="156"/>
        <end position="177"/>
    </location>
</feature>
<keyword evidence="1" id="KW-0472">Membrane</keyword>
<evidence type="ECO:0000313" key="4">
    <source>
        <dbReference type="Proteomes" id="UP000800303"/>
    </source>
</evidence>
<keyword evidence="1" id="KW-0812">Transmembrane</keyword>
<dbReference type="RefSeq" id="WP_166273640.1">
    <property type="nucleotide sequence ID" value="NZ_JAAFGS010000002.1"/>
</dbReference>
<comment type="caution">
    <text evidence="3">The sequence shown here is derived from an EMBL/GenBank/DDBJ whole genome shotgun (WGS) entry which is preliminary data.</text>
</comment>
<feature type="transmembrane region" description="Helical" evidence="1">
    <location>
        <begin position="212"/>
        <end position="229"/>
    </location>
</feature>
<name>A0ABX0FB41_9BACL</name>
<protein>
    <submittedName>
        <fullName evidence="3">Glycosyltransferase family 39 protein</fullName>
    </submittedName>
</protein>
<dbReference type="InterPro" id="IPR038731">
    <property type="entry name" value="RgtA/B/C-like"/>
</dbReference>
<dbReference type="EMBL" id="JAAFGS010000002">
    <property type="protein sequence ID" value="NGZ75237.1"/>
    <property type="molecule type" value="Genomic_DNA"/>
</dbReference>
<dbReference type="Pfam" id="PF13231">
    <property type="entry name" value="PMT_2"/>
    <property type="match status" value="1"/>
</dbReference>
<feature type="transmembrane region" description="Helical" evidence="1">
    <location>
        <begin position="462"/>
        <end position="481"/>
    </location>
</feature>
<feature type="transmembrane region" description="Helical" evidence="1">
    <location>
        <begin position="127"/>
        <end position="144"/>
    </location>
</feature>
<gene>
    <name evidence="3" type="ORF">GYN08_07890</name>
</gene>
<accession>A0ABX0FB41</accession>
<evidence type="ECO:0000259" key="2">
    <source>
        <dbReference type="Pfam" id="PF13231"/>
    </source>
</evidence>
<sequence>MPQVFKKAFYLILTFFFGLFVVSSFFVRAEYNFAAYGDNPILDTQRPIVLILLLLALAALALFAYRLCRKLNRYSPAAVVPAVLGASLLVQAALIFLLPRLPTDDSQTVLALALDMLYRNDYSTFEPGGYLHMFPFNFSIVLYLKTLLAIFPNNYLVIKLFNILFSLLTTLMIYLIYRELTGRNKANDYGVLLFAAFYVPSLLMPNLIYNDVIGTALLTSAIYFVLRFVNTKSFKSIVFAALLLALGNYFRGIGAIVLIASVLCILLGIRRIGVRRGLLSLLVLAALFNVPAWTQNAALQAGGVTEDPATEHSAPVYMWLNMGINLERFGFWDNMQSYRIYQREAGYDKAVSAELYKQSIREKLSDASFGELLGMYYKKLIWTWTEGTYQIDRYGIGSGSPDRGFARSSIAGSYSYDTWLTGLFEGDSAARAGLLWALYAAGVLMYAFAGVRLVTGIRAKRYGEVLPVLVLLGFIGFYLLWEIKSRYLYPVYPLLIVLSYMGFKDTLALLANSALGRRLVPDEEESIDG</sequence>
<feature type="transmembrane region" description="Helical" evidence="1">
    <location>
        <begin position="9"/>
        <end position="27"/>
    </location>
</feature>
<feature type="transmembrane region" description="Helical" evidence="1">
    <location>
        <begin position="47"/>
        <end position="65"/>
    </location>
</feature>
<evidence type="ECO:0000256" key="1">
    <source>
        <dbReference type="SAM" id="Phobius"/>
    </source>
</evidence>
<keyword evidence="4" id="KW-1185">Reference proteome</keyword>
<feature type="transmembrane region" description="Helical" evidence="1">
    <location>
        <begin position="77"/>
        <end position="98"/>
    </location>
</feature>
<organism evidence="3 4">
    <name type="scientific">Saccharibacillus alkalitolerans</name>
    <dbReference type="NCBI Taxonomy" id="2705290"/>
    <lineage>
        <taxon>Bacteria</taxon>
        <taxon>Bacillati</taxon>
        <taxon>Bacillota</taxon>
        <taxon>Bacilli</taxon>
        <taxon>Bacillales</taxon>
        <taxon>Paenibacillaceae</taxon>
        <taxon>Saccharibacillus</taxon>
    </lineage>
</organism>
<dbReference type="Proteomes" id="UP000800303">
    <property type="component" value="Unassembled WGS sequence"/>
</dbReference>
<proteinExistence type="predicted"/>